<gene>
    <name evidence="3" type="ORF">JD844_002197</name>
</gene>
<feature type="chain" id="PRO_5047011444" evidence="2">
    <location>
        <begin position="17"/>
        <end position="145"/>
    </location>
</feature>
<accession>A0ABQ7TB57</accession>
<reference evidence="3 4" key="1">
    <citation type="journal article" date="2022" name="Gigascience">
        <title>A chromosome-level genome assembly and annotation of the desert horned lizard, Phrynosoma platyrhinos, provides insight into chromosomal rearrangements among reptiles.</title>
        <authorList>
            <person name="Koochekian N."/>
            <person name="Ascanio A."/>
            <person name="Farleigh K."/>
            <person name="Card D.C."/>
            <person name="Schield D.R."/>
            <person name="Castoe T.A."/>
            <person name="Jezkova T."/>
        </authorList>
    </citation>
    <scope>NUCLEOTIDE SEQUENCE [LARGE SCALE GENOMIC DNA]</scope>
    <source>
        <strain evidence="3">NK-2021</strain>
    </source>
</reference>
<evidence type="ECO:0000313" key="3">
    <source>
        <dbReference type="EMBL" id="KAH0626904.1"/>
    </source>
</evidence>
<dbReference type="EMBL" id="JAIPUX010000521">
    <property type="protein sequence ID" value="KAH0626904.1"/>
    <property type="molecule type" value="Genomic_DNA"/>
</dbReference>
<name>A0ABQ7TB57_PHRPL</name>
<protein>
    <submittedName>
        <fullName evidence="3">Uncharacterized protein</fullName>
    </submittedName>
</protein>
<dbReference type="PANTHER" id="PTHR11501">
    <property type="entry name" value="MICROTUBULE-ASSOCIATED PROTEIN"/>
    <property type="match status" value="1"/>
</dbReference>
<feature type="region of interest" description="Disordered" evidence="1">
    <location>
        <begin position="20"/>
        <end position="72"/>
    </location>
</feature>
<evidence type="ECO:0000256" key="1">
    <source>
        <dbReference type="SAM" id="MobiDB-lite"/>
    </source>
</evidence>
<keyword evidence="2" id="KW-0732">Signal</keyword>
<dbReference type="InterPro" id="IPR027324">
    <property type="entry name" value="MAP2/MAP4/Tau"/>
</dbReference>
<evidence type="ECO:0000313" key="4">
    <source>
        <dbReference type="Proteomes" id="UP000826234"/>
    </source>
</evidence>
<feature type="compositionally biased region" description="Polar residues" evidence="1">
    <location>
        <begin position="101"/>
        <end position="126"/>
    </location>
</feature>
<sequence>MSSYLTMLFCIPLTFSTHMQREKGKEDTNGAQNSPHKTGLPSPITEPSIPEESPLPDLHPCDAIIGEDPSISSQIESHKLTFRENAKAKTDHGAEIVYKSPTVSGDASPRRLSNVSSTGSINMVDSPQLATLADEVSASLAKQGL</sequence>
<dbReference type="PANTHER" id="PTHR11501:SF14">
    <property type="entry name" value="MICROTUBULE-ASSOCIATED PROTEIN TAU"/>
    <property type="match status" value="1"/>
</dbReference>
<keyword evidence="4" id="KW-1185">Reference proteome</keyword>
<comment type="caution">
    <text evidence="3">The sequence shown here is derived from an EMBL/GenBank/DDBJ whole genome shotgun (WGS) entry which is preliminary data.</text>
</comment>
<feature type="region of interest" description="Disordered" evidence="1">
    <location>
        <begin position="90"/>
        <end position="126"/>
    </location>
</feature>
<evidence type="ECO:0000256" key="2">
    <source>
        <dbReference type="SAM" id="SignalP"/>
    </source>
</evidence>
<organism evidence="3 4">
    <name type="scientific">Phrynosoma platyrhinos</name>
    <name type="common">Desert horned lizard</name>
    <dbReference type="NCBI Taxonomy" id="52577"/>
    <lineage>
        <taxon>Eukaryota</taxon>
        <taxon>Metazoa</taxon>
        <taxon>Chordata</taxon>
        <taxon>Craniata</taxon>
        <taxon>Vertebrata</taxon>
        <taxon>Euteleostomi</taxon>
        <taxon>Lepidosauria</taxon>
        <taxon>Squamata</taxon>
        <taxon>Bifurcata</taxon>
        <taxon>Unidentata</taxon>
        <taxon>Episquamata</taxon>
        <taxon>Toxicofera</taxon>
        <taxon>Iguania</taxon>
        <taxon>Phrynosomatidae</taxon>
        <taxon>Phrynosomatinae</taxon>
        <taxon>Phrynosoma</taxon>
    </lineage>
</organism>
<proteinExistence type="predicted"/>
<feature type="compositionally biased region" description="Low complexity" evidence="1">
    <location>
        <begin position="40"/>
        <end position="56"/>
    </location>
</feature>
<feature type="signal peptide" evidence="2">
    <location>
        <begin position="1"/>
        <end position="16"/>
    </location>
</feature>
<dbReference type="Proteomes" id="UP000826234">
    <property type="component" value="Unassembled WGS sequence"/>
</dbReference>